<dbReference type="AlphaFoldDB" id="A0A3A1VK19"/>
<proteinExistence type="predicted"/>
<dbReference type="RefSeq" id="WP_119597457.1">
    <property type="nucleotide sequence ID" value="NZ_QXQA01000001.1"/>
</dbReference>
<dbReference type="Pfam" id="PF03572">
    <property type="entry name" value="Peptidase_S41"/>
    <property type="match status" value="1"/>
</dbReference>
<dbReference type="SMART" id="SM00245">
    <property type="entry name" value="TSPc"/>
    <property type="match status" value="1"/>
</dbReference>
<name>A0A3A1VK19_9BACL</name>
<dbReference type="CDD" id="cd07563">
    <property type="entry name" value="Peptidase_S41_IRBP"/>
    <property type="match status" value="1"/>
</dbReference>
<comment type="caution">
    <text evidence="2">The sequence shown here is derived from an EMBL/GenBank/DDBJ whole genome shotgun (WGS) entry which is preliminary data.</text>
</comment>
<dbReference type="InterPro" id="IPR029045">
    <property type="entry name" value="ClpP/crotonase-like_dom_sf"/>
</dbReference>
<dbReference type="Gene3D" id="3.90.226.10">
    <property type="entry name" value="2-enoyl-CoA Hydratase, Chain A, domain 1"/>
    <property type="match status" value="1"/>
</dbReference>
<dbReference type="PANTHER" id="PTHR11261:SF3">
    <property type="entry name" value="RETINOL-BINDING PROTEIN 3"/>
    <property type="match status" value="1"/>
</dbReference>
<dbReference type="Gene3D" id="3.30.750.44">
    <property type="match status" value="1"/>
</dbReference>
<keyword evidence="3" id="KW-1185">Reference proteome</keyword>
<dbReference type="SUPFAM" id="SSF52096">
    <property type="entry name" value="ClpP/crotonase"/>
    <property type="match status" value="1"/>
</dbReference>
<dbReference type="Pfam" id="PF14684">
    <property type="entry name" value="Tricorn_C1"/>
    <property type="match status" value="1"/>
</dbReference>
<feature type="domain" description="Tail specific protease" evidence="1">
    <location>
        <begin position="226"/>
        <end position="436"/>
    </location>
</feature>
<gene>
    <name evidence="2" type="ORF">D3P08_00365</name>
</gene>
<evidence type="ECO:0000313" key="3">
    <source>
        <dbReference type="Proteomes" id="UP000266482"/>
    </source>
</evidence>
<protein>
    <recommendedName>
        <fullName evidence="1">Tail specific protease domain-containing protein</fullName>
    </recommendedName>
</protein>
<dbReference type="InterPro" id="IPR028204">
    <property type="entry name" value="Tricorn_C1"/>
</dbReference>
<dbReference type="GO" id="GO:0008236">
    <property type="term" value="F:serine-type peptidase activity"/>
    <property type="evidence" value="ECO:0007669"/>
    <property type="project" value="InterPro"/>
</dbReference>
<dbReference type="PANTHER" id="PTHR11261">
    <property type="entry name" value="INTERPHOTORECEPTOR RETINOID-BINDING PROTEIN"/>
    <property type="match status" value="1"/>
</dbReference>
<evidence type="ECO:0000313" key="2">
    <source>
        <dbReference type="EMBL" id="RIX60082.1"/>
    </source>
</evidence>
<sequence length="458" mass="51666">MKKKLWRIAGGILGALIITGALSLYFVWQNQLGKAPDLDPANRELWKSQAYHYILETDYQHVTLYNYTASSVLPFAYGHMEQDGTVWIDKLHGNALLNLFMWSPMPIGRFQNGELIDDIGYTKHFERIDDMPEAGINRFSKDPVQSFETFWRIFDENYALFEIHPADWKKLYEEYRTQVTSDTSDKELKRIFKEMLQQLNDGHTQVIVGMKGISSKAEEDPRTMFYRNHSKEIKEIIRKTYFPEGLNRQLGGDIRYGLTEQGIGYVAVDSLDHFDMKEVNPALDQVVQHVSGADRIIVDLRLNGGGSDAFGLALASRFASGETLAYTKTARHDAEYASFLPPTPIYIEPSEQRFTASKVIVLTSRLSASAAETTRMAFGELDNVTVIGETTYGIFSDMMFGILPNQWFVTLSGEKYTDASGTSYEGAGIPPDAEVIYTEVDLDAGRDPVMAKAIELAE</sequence>
<reference evidence="2 3" key="1">
    <citation type="submission" date="2018-09" db="EMBL/GenBank/DDBJ databases">
        <title>Paenibacillus aracenensis nov. sp. isolated from a cave in southern Spain.</title>
        <authorList>
            <person name="Jurado V."/>
            <person name="Gutierrez-Patricio S."/>
            <person name="Gonzalez-Pimentel J.L."/>
            <person name="Miller A.Z."/>
            <person name="Laiz L."/>
            <person name="Saiz-Jimenez C."/>
        </authorList>
    </citation>
    <scope>NUCLEOTIDE SEQUENCE [LARGE SCALE GENOMIC DNA]</scope>
    <source>
        <strain evidence="2 3">DSM 22867</strain>
    </source>
</reference>
<accession>A0A3A1VK19</accession>
<dbReference type="EMBL" id="QXQA01000001">
    <property type="protein sequence ID" value="RIX60082.1"/>
    <property type="molecule type" value="Genomic_DNA"/>
</dbReference>
<dbReference type="Proteomes" id="UP000266482">
    <property type="component" value="Unassembled WGS sequence"/>
</dbReference>
<dbReference type="OrthoDB" id="9812068at2"/>
<organism evidence="2 3">
    <name type="scientific">Paenibacillus nanensis</name>
    <dbReference type="NCBI Taxonomy" id="393251"/>
    <lineage>
        <taxon>Bacteria</taxon>
        <taxon>Bacillati</taxon>
        <taxon>Bacillota</taxon>
        <taxon>Bacilli</taxon>
        <taxon>Bacillales</taxon>
        <taxon>Paenibacillaceae</taxon>
        <taxon>Paenibacillus</taxon>
    </lineage>
</organism>
<evidence type="ECO:0000259" key="1">
    <source>
        <dbReference type="SMART" id="SM00245"/>
    </source>
</evidence>
<dbReference type="GO" id="GO:0006508">
    <property type="term" value="P:proteolysis"/>
    <property type="evidence" value="ECO:0007669"/>
    <property type="project" value="InterPro"/>
</dbReference>
<dbReference type="InterPro" id="IPR005151">
    <property type="entry name" value="Tail-specific_protease"/>
</dbReference>